<feature type="domain" description="Lysidine-tRNA(Ile) synthetase C-terminal" evidence="9">
    <location>
        <begin position="360"/>
        <end position="432"/>
    </location>
</feature>
<dbReference type="RefSeq" id="WP_027884522.1">
    <property type="nucleotide sequence ID" value="NZ_BMWY01000005.1"/>
</dbReference>
<gene>
    <name evidence="8 10" type="primary">tilS</name>
    <name evidence="10" type="ORF">GCM10008088_19720</name>
</gene>
<comment type="catalytic activity">
    <reaction evidence="7 8">
        <text>cytidine(34) in tRNA(Ile2) + L-lysine + ATP = lysidine(34) in tRNA(Ile2) + AMP + diphosphate + H(+)</text>
        <dbReference type="Rhea" id="RHEA:43744"/>
        <dbReference type="Rhea" id="RHEA-COMP:10625"/>
        <dbReference type="Rhea" id="RHEA-COMP:10670"/>
        <dbReference type="ChEBI" id="CHEBI:15378"/>
        <dbReference type="ChEBI" id="CHEBI:30616"/>
        <dbReference type="ChEBI" id="CHEBI:32551"/>
        <dbReference type="ChEBI" id="CHEBI:33019"/>
        <dbReference type="ChEBI" id="CHEBI:82748"/>
        <dbReference type="ChEBI" id="CHEBI:83665"/>
        <dbReference type="ChEBI" id="CHEBI:456215"/>
        <dbReference type="EC" id="6.3.4.19"/>
    </reaction>
</comment>
<evidence type="ECO:0000256" key="2">
    <source>
        <dbReference type="ARBA" id="ARBA00022490"/>
    </source>
</evidence>
<dbReference type="PANTHER" id="PTHR43033:SF1">
    <property type="entry name" value="TRNA(ILE)-LYSIDINE SYNTHASE-RELATED"/>
    <property type="match status" value="1"/>
</dbReference>
<dbReference type="CDD" id="cd01992">
    <property type="entry name" value="TilS_N"/>
    <property type="match status" value="1"/>
</dbReference>
<keyword evidence="11" id="KW-1185">Reference proteome</keyword>
<dbReference type="InterPro" id="IPR014729">
    <property type="entry name" value="Rossmann-like_a/b/a_fold"/>
</dbReference>
<dbReference type="SMART" id="SM00977">
    <property type="entry name" value="TilS_C"/>
    <property type="match status" value="1"/>
</dbReference>
<comment type="subcellular location">
    <subcellularLocation>
        <location evidence="1 8">Cytoplasm</location>
    </subcellularLocation>
</comment>
<organism evidence="10 11">
    <name type="scientific">Mesonia mobilis</name>
    <dbReference type="NCBI Taxonomy" id="369791"/>
    <lineage>
        <taxon>Bacteria</taxon>
        <taxon>Pseudomonadati</taxon>
        <taxon>Bacteroidota</taxon>
        <taxon>Flavobacteriia</taxon>
        <taxon>Flavobacteriales</taxon>
        <taxon>Flavobacteriaceae</taxon>
        <taxon>Mesonia</taxon>
    </lineage>
</organism>
<dbReference type="HAMAP" id="MF_01161">
    <property type="entry name" value="tRNA_Ile_lys_synt"/>
    <property type="match status" value="1"/>
</dbReference>
<keyword evidence="4 8" id="KW-0819">tRNA processing</keyword>
<proteinExistence type="inferred from homology"/>
<protein>
    <recommendedName>
        <fullName evidence="8">tRNA(Ile)-lysidine synthase</fullName>
        <ecNumber evidence="8">6.3.4.19</ecNumber>
    </recommendedName>
    <alternativeName>
        <fullName evidence="8">tRNA(Ile)-2-lysyl-cytidine synthase</fullName>
    </alternativeName>
    <alternativeName>
        <fullName evidence="8">tRNA(Ile)-lysidine synthetase</fullName>
    </alternativeName>
</protein>
<dbReference type="EC" id="6.3.4.19" evidence="8"/>
<keyword evidence="6 8" id="KW-0067">ATP-binding</keyword>
<keyword evidence="3 8" id="KW-0436">Ligase</keyword>
<dbReference type="Pfam" id="PF01171">
    <property type="entry name" value="ATP_bind_3"/>
    <property type="match status" value="1"/>
</dbReference>
<dbReference type="InterPro" id="IPR012796">
    <property type="entry name" value="Lysidine-tRNA-synth_C"/>
</dbReference>
<evidence type="ECO:0000313" key="11">
    <source>
        <dbReference type="Proteomes" id="UP000615593"/>
    </source>
</evidence>
<keyword evidence="2 8" id="KW-0963">Cytoplasm</keyword>
<dbReference type="InterPro" id="IPR012795">
    <property type="entry name" value="tRNA_Ile_lys_synt_N"/>
</dbReference>
<reference evidence="11" key="1">
    <citation type="journal article" date="2019" name="Int. J. Syst. Evol. Microbiol.">
        <title>The Global Catalogue of Microorganisms (GCM) 10K type strain sequencing project: providing services to taxonomists for standard genome sequencing and annotation.</title>
        <authorList>
            <consortium name="The Broad Institute Genomics Platform"/>
            <consortium name="The Broad Institute Genome Sequencing Center for Infectious Disease"/>
            <person name="Wu L."/>
            <person name="Ma J."/>
        </authorList>
    </citation>
    <scope>NUCLEOTIDE SEQUENCE [LARGE SCALE GENOMIC DNA]</scope>
    <source>
        <strain evidence="11">KCTC 12708</strain>
    </source>
</reference>
<sequence length="438" mass="51102">MLQEFQQHIKAKFPFLLQGKCLLTISGGIDSVVLAHLCKASRINFSLAHCNFNLRGEESEQDEVFIKDLAEQLQVEVFTQSFQTELYAKDYQLSTQLAARELRYRWFEELAEKHQFNYILTAHHANDSLETYLINTTRGTGLNGLTGIPQQNGKIVRPLLSFSREQIQQYAKEQKIEWREDSSNASDKYVRNEIRHHIIPQLTEENPNLLESFQQTQQNLQDAANLLEDYTTILFSRLVEEINGKYFLNVQDLKQTPHTKAVLFQLLNSFGFTEWNDVYNLLEAQTGKQVFSKTHRLIRDREVLILSAIKDQEDQLIKIEENQAEIKWDQKQLSLENVNEMGAFSQNIAYLPAQKIKFPLTLRKWQAGDRFQPFGMKGKKKLSDFLKDEKLSPLEKENTWVLISDEKIAWVVGYRTDNRFKIEPNTTTILKLTLTYEK</sequence>
<dbReference type="InterPro" id="IPR012094">
    <property type="entry name" value="tRNA_Ile_lys_synt"/>
</dbReference>
<evidence type="ECO:0000259" key="9">
    <source>
        <dbReference type="SMART" id="SM00977"/>
    </source>
</evidence>
<dbReference type="NCBIfam" id="TIGR02432">
    <property type="entry name" value="lysidine_TilS_N"/>
    <property type="match status" value="1"/>
</dbReference>
<dbReference type="Proteomes" id="UP000615593">
    <property type="component" value="Unassembled WGS sequence"/>
</dbReference>
<dbReference type="PANTHER" id="PTHR43033">
    <property type="entry name" value="TRNA(ILE)-LYSIDINE SYNTHASE-RELATED"/>
    <property type="match status" value="1"/>
</dbReference>
<evidence type="ECO:0000256" key="7">
    <source>
        <dbReference type="ARBA" id="ARBA00048539"/>
    </source>
</evidence>
<evidence type="ECO:0000256" key="3">
    <source>
        <dbReference type="ARBA" id="ARBA00022598"/>
    </source>
</evidence>
<comment type="function">
    <text evidence="8">Ligates lysine onto the cytidine present at position 34 of the AUA codon-specific tRNA(Ile) that contains the anticodon CAU, in an ATP-dependent manner. Cytidine is converted to lysidine, thus changing the amino acid specificity of the tRNA from methionine to isoleucine.</text>
</comment>
<dbReference type="NCBIfam" id="TIGR02433">
    <property type="entry name" value="lysidine_TilS_C"/>
    <property type="match status" value="1"/>
</dbReference>
<evidence type="ECO:0000256" key="4">
    <source>
        <dbReference type="ARBA" id="ARBA00022694"/>
    </source>
</evidence>
<comment type="caution">
    <text evidence="10">The sequence shown here is derived from an EMBL/GenBank/DDBJ whole genome shotgun (WGS) entry which is preliminary data.</text>
</comment>
<dbReference type="SUPFAM" id="SSF82829">
    <property type="entry name" value="MesJ substrate recognition domain-like"/>
    <property type="match status" value="1"/>
</dbReference>
<evidence type="ECO:0000256" key="8">
    <source>
        <dbReference type="HAMAP-Rule" id="MF_01161"/>
    </source>
</evidence>
<dbReference type="Gene3D" id="3.40.50.620">
    <property type="entry name" value="HUPs"/>
    <property type="match status" value="1"/>
</dbReference>
<name>A0ABQ3BUP3_9FLAO</name>
<keyword evidence="5 8" id="KW-0547">Nucleotide-binding</keyword>
<dbReference type="EMBL" id="BMWY01000005">
    <property type="protein sequence ID" value="GGZ58212.1"/>
    <property type="molecule type" value="Genomic_DNA"/>
</dbReference>
<evidence type="ECO:0000256" key="1">
    <source>
        <dbReference type="ARBA" id="ARBA00004496"/>
    </source>
</evidence>
<feature type="binding site" evidence="8">
    <location>
        <begin position="26"/>
        <end position="31"/>
    </location>
    <ligand>
        <name>ATP</name>
        <dbReference type="ChEBI" id="CHEBI:30616"/>
    </ligand>
</feature>
<evidence type="ECO:0000313" key="10">
    <source>
        <dbReference type="EMBL" id="GGZ58212.1"/>
    </source>
</evidence>
<evidence type="ECO:0000256" key="6">
    <source>
        <dbReference type="ARBA" id="ARBA00022840"/>
    </source>
</evidence>
<dbReference type="GeneID" id="94369637"/>
<accession>A0ABQ3BUP3</accession>
<dbReference type="Pfam" id="PF11734">
    <property type="entry name" value="TilS_C"/>
    <property type="match status" value="1"/>
</dbReference>
<comment type="domain">
    <text evidence="8">The N-terminal region contains the highly conserved SGGXDS motif, predicted to be a P-loop motif involved in ATP binding.</text>
</comment>
<dbReference type="InterPro" id="IPR011063">
    <property type="entry name" value="TilS/TtcA_N"/>
</dbReference>
<dbReference type="SUPFAM" id="SSF56037">
    <property type="entry name" value="PheT/TilS domain"/>
    <property type="match status" value="1"/>
</dbReference>
<evidence type="ECO:0000256" key="5">
    <source>
        <dbReference type="ARBA" id="ARBA00022741"/>
    </source>
</evidence>
<comment type="similarity">
    <text evidence="8">Belongs to the tRNA(Ile)-lysidine synthase family.</text>
</comment>
<dbReference type="SUPFAM" id="SSF52402">
    <property type="entry name" value="Adenine nucleotide alpha hydrolases-like"/>
    <property type="match status" value="1"/>
</dbReference>